<feature type="compositionally biased region" description="Polar residues" evidence="1">
    <location>
        <begin position="36"/>
        <end position="45"/>
    </location>
</feature>
<dbReference type="RefSeq" id="XP_015060391.1">
    <property type="nucleotide sequence ID" value="XM_015204905.1"/>
</dbReference>
<name>A0ABM1FQV2_SOLPN</name>
<evidence type="ECO:0000256" key="1">
    <source>
        <dbReference type="SAM" id="MobiDB-lite"/>
    </source>
</evidence>
<proteinExistence type="predicted"/>
<evidence type="ECO:0000313" key="4">
    <source>
        <dbReference type="RefSeq" id="XP_015060391.1"/>
    </source>
</evidence>
<feature type="compositionally biased region" description="Acidic residues" evidence="1">
    <location>
        <begin position="1"/>
        <end position="19"/>
    </location>
</feature>
<evidence type="ECO:0000259" key="2">
    <source>
        <dbReference type="Pfam" id="PF23310"/>
    </source>
</evidence>
<gene>
    <name evidence="4" type="primary">LOC107006328</name>
</gene>
<accession>A0ABM1FQV2</accession>
<evidence type="ECO:0000313" key="3">
    <source>
        <dbReference type="Proteomes" id="UP000694930"/>
    </source>
</evidence>
<sequence length="475" mass="54285">MNNPDDEIGIGEGEGEGEAQAEGSDLESKFPPTPIVGSNNSCASQTSRVNNVRDDETGFYKGMTFKNKQEVGNSLKIACLKKDFRLKKVINSHNVFSLKCSYPDCNWWLRAVKFTNSGGFIIRIYEKYHTCGSEHLTSHNPHATTKVIGKYFENRFPNGKGPSTRDMSNQFRTELNCKVSYWKIYKGMEHAKSNVRGTHEHDYAMLNAYRYVLQVANPGSKTGLSLDENGRFQYFFVSYDAWIIGFQEMRKVIAFDGTFLRSKHPSIRKMVSRIYPASHYGCCMRHLGENIQNNFHNSKVVSHFYKAVKAYDISEFNDHFNQIRDLVPKAAEALECFGFHTFSRAFCSGNRYNIMTSNIAESVNAMFDVEREFPIVALFDEINRRFALLFHQRRMELFDFFNRNDPTALRVVKKVAECGHRGAEYVLAVISIFEGGISMREGLMYIANMKKNASNSEKMSTPFVVHFKSNVGART</sequence>
<feature type="region of interest" description="Disordered" evidence="1">
    <location>
        <begin position="1"/>
        <end position="45"/>
    </location>
</feature>
<dbReference type="Pfam" id="PF23310">
    <property type="entry name" value="TPR_27"/>
    <property type="match status" value="1"/>
</dbReference>
<dbReference type="PANTHER" id="PTHR31973">
    <property type="entry name" value="POLYPROTEIN, PUTATIVE-RELATED"/>
    <property type="match status" value="1"/>
</dbReference>
<dbReference type="GeneID" id="107006328"/>
<reference evidence="3" key="1">
    <citation type="journal article" date="2014" name="Nat. Genet.">
        <title>The genome of the stress-tolerant wild tomato species Solanum pennellii.</title>
        <authorList>
            <person name="Bolger A."/>
            <person name="Scossa F."/>
            <person name="Bolger M.E."/>
            <person name="Lanz C."/>
            <person name="Maumus F."/>
            <person name="Tohge T."/>
            <person name="Quesneville H."/>
            <person name="Alseekh S."/>
            <person name="Sorensen I."/>
            <person name="Lichtenstein G."/>
            <person name="Fich E.A."/>
            <person name="Conte M."/>
            <person name="Keller H."/>
            <person name="Schneeberger K."/>
            <person name="Schwacke R."/>
            <person name="Ofner I."/>
            <person name="Vrebalov J."/>
            <person name="Xu Y."/>
            <person name="Osorio S."/>
            <person name="Aflitos S.A."/>
            <person name="Schijlen E."/>
            <person name="Jimenez-Gomez J.M."/>
            <person name="Ryngajllo M."/>
            <person name="Kimura S."/>
            <person name="Kumar R."/>
            <person name="Koenig D."/>
            <person name="Headland L.R."/>
            <person name="Maloof J.N."/>
            <person name="Sinha N."/>
            <person name="van Ham R.C."/>
            <person name="Lankhorst R.K."/>
            <person name="Mao L."/>
            <person name="Vogel A."/>
            <person name="Arsova B."/>
            <person name="Panstruga R."/>
            <person name="Fei Z."/>
            <person name="Rose J.K."/>
            <person name="Zamir D."/>
            <person name="Carrari F."/>
            <person name="Giovannoni J.J."/>
            <person name="Weigel D."/>
            <person name="Usadel B."/>
            <person name="Fernie A.R."/>
        </authorList>
    </citation>
    <scope>NUCLEOTIDE SEQUENCE [LARGE SCALE GENOMIC DNA]</scope>
    <source>
        <strain evidence="3">cv. LA0716</strain>
    </source>
</reference>
<protein>
    <submittedName>
        <fullName evidence="4">Uncharacterized protein LOC107006328</fullName>
    </submittedName>
</protein>
<dbReference type="Proteomes" id="UP000694930">
    <property type="component" value="Chromosome 12"/>
</dbReference>
<reference evidence="4" key="2">
    <citation type="submission" date="2025-08" db="UniProtKB">
        <authorList>
            <consortium name="RefSeq"/>
        </authorList>
    </citation>
    <scope>IDENTIFICATION</scope>
</reference>
<dbReference type="InterPro" id="IPR057136">
    <property type="entry name" value="At2g35280_TPR_dom"/>
</dbReference>
<feature type="domain" description="At2g35280-like TPR" evidence="2">
    <location>
        <begin position="396"/>
        <end position="455"/>
    </location>
</feature>
<keyword evidence="3" id="KW-1185">Reference proteome</keyword>
<organism evidence="3 4">
    <name type="scientific">Solanum pennellii</name>
    <name type="common">Tomato</name>
    <name type="synonym">Lycopersicon pennellii</name>
    <dbReference type="NCBI Taxonomy" id="28526"/>
    <lineage>
        <taxon>Eukaryota</taxon>
        <taxon>Viridiplantae</taxon>
        <taxon>Streptophyta</taxon>
        <taxon>Embryophyta</taxon>
        <taxon>Tracheophyta</taxon>
        <taxon>Spermatophyta</taxon>
        <taxon>Magnoliopsida</taxon>
        <taxon>eudicotyledons</taxon>
        <taxon>Gunneridae</taxon>
        <taxon>Pentapetalae</taxon>
        <taxon>asterids</taxon>
        <taxon>lamiids</taxon>
        <taxon>Solanales</taxon>
        <taxon>Solanaceae</taxon>
        <taxon>Solanoideae</taxon>
        <taxon>Solaneae</taxon>
        <taxon>Solanum</taxon>
        <taxon>Solanum subgen. Lycopersicon</taxon>
    </lineage>
</organism>
<dbReference type="PANTHER" id="PTHR31973:SF195">
    <property type="entry name" value="MUDR FAMILY TRANSPOSASE"/>
    <property type="match status" value="1"/>
</dbReference>